<evidence type="ECO:0000313" key="3">
    <source>
        <dbReference type="Proteomes" id="UP000464178"/>
    </source>
</evidence>
<dbReference type="EMBL" id="LR593886">
    <property type="protein sequence ID" value="VTS01556.1"/>
    <property type="molecule type" value="Genomic_DNA"/>
</dbReference>
<organism evidence="2 3">
    <name type="scientific">Gemmata massiliana</name>
    <dbReference type="NCBI Taxonomy" id="1210884"/>
    <lineage>
        <taxon>Bacteria</taxon>
        <taxon>Pseudomonadati</taxon>
        <taxon>Planctomycetota</taxon>
        <taxon>Planctomycetia</taxon>
        <taxon>Gemmatales</taxon>
        <taxon>Gemmataceae</taxon>
        <taxon>Gemmata</taxon>
    </lineage>
</organism>
<reference evidence="2 3" key="1">
    <citation type="submission" date="2019-05" db="EMBL/GenBank/DDBJ databases">
        <authorList>
            <consortium name="Science for Life Laboratories"/>
        </authorList>
    </citation>
    <scope>NUCLEOTIDE SEQUENCE [LARGE SCALE GENOMIC DNA]</scope>
    <source>
        <strain evidence="2">Soil9</strain>
    </source>
</reference>
<keyword evidence="3" id="KW-1185">Reference proteome</keyword>
<accession>A0A6P2DJG3</accession>
<gene>
    <name evidence="2" type="ORF">SOIL9_78100</name>
</gene>
<dbReference type="RefSeq" id="WP_162672485.1">
    <property type="nucleotide sequence ID" value="NZ_LR593886.1"/>
</dbReference>
<name>A0A6P2DJG3_9BACT</name>
<dbReference type="KEGG" id="gms:SOIL9_78100"/>
<sequence length="114" mass="13261">MRRPPQKKRRGATRARLVQFEETLVGSDYSADELEFMKEVERYQRETGAKFPSYVEILRVARGLGWVRDPSQAMDRDPVISDFVEAPAPLPADWDQPAKRDMRRKENRGTKPRA</sequence>
<evidence type="ECO:0000256" key="1">
    <source>
        <dbReference type="SAM" id="MobiDB-lite"/>
    </source>
</evidence>
<dbReference type="AlphaFoldDB" id="A0A6P2DJG3"/>
<feature type="region of interest" description="Disordered" evidence="1">
    <location>
        <begin position="87"/>
        <end position="114"/>
    </location>
</feature>
<protein>
    <submittedName>
        <fullName evidence="2">Uncharacterized protein</fullName>
    </submittedName>
</protein>
<evidence type="ECO:0000313" key="2">
    <source>
        <dbReference type="EMBL" id="VTS01556.1"/>
    </source>
</evidence>
<proteinExistence type="predicted"/>
<dbReference type="Proteomes" id="UP000464178">
    <property type="component" value="Chromosome"/>
</dbReference>
<feature type="compositionally biased region" description="Basic and acidic residues" evidence="1">
    <location>
        <begin position="96"/>
        <end position="114"/>
    </location>
</feature>